<keyword evidence="2" id="KW-1185">Reference proteome</keyword>
<reference evidence="1 2" key="1">
    <citation type="submission" date="2018-02" db="EMBL/GenBank/DDBJ databases">
        <title>Genome sequence of the basidiomycete white-rot fungus Phlebia centrifuga.</title>
        <authorList>
            <person name="Granchi Z."/>
            <person name="Peng M."/>
            <person name="de Vries R.P."/>
            <person name="Hilden K."/>
            <person name="Makela M.R."/>
            <person name="Grigoriev I."/>
            <person name="Riley R."/>
        </authorList>
    </citation>
    <scope>NUCLEOTIDE SEQUENCE [LARGE SCALE GENOMIC DNA]</scope>
    <source>
        <strain evidence="1 2">FBCC195</strain>
    </source>
</reference>
<sequence>MITVPALGPEWKASELRDMTKRGRREDAADRRAQKWKEWRRGERGLVGIVLAFTVPRVPGFQINQDNPLTNATGAFNKSIPVEFPRAPTNFSFPALADLQIDTSSNFLPLKFNSLHADVFDLQTSRQVGSGDLGSMTFPAKQFTQISIPLNFSYIATNDSDTTWNNWYNACRNSAFAPSGKRPPVQFRLVLGFDIAGLIGTKHAATDVTTANCPVELPQSAP</sequence>
<dbReference type="Proteomes" id="UP000186601">
    <property type="component" value="Unassembled WGS sequence"/>
</dbReference>
<accession>A0A2R6RVN7</accession>
<comment type="caution">
    <text evidence="1">The sequence shown here is derived from an EMBL/GenBank/DDBJ whole genome shotgun (WGS) entry which is preliminary data.</text>
</comment>
<gene>
    <name evidence="1" type="ORF">PHLCEN_2v1881</name>
</gene>
<evidence type="ECO:0000313" key="1">
    <source>
        <dbReference type="EMBL" id="PSS34087.1"/>
    </source>
</evidence>
<dbReference type="STRING" id="98765.A0A2R6RVN7"/>
<dbReference type="EMBL" id="MLYV02000158">
    <property type="protein sequence ID" value="PSS34087.1"/>
    <property type="molecule type" value="Genomic_DNA"/>
</dbReference>
<dbReference type="AlphaFoldDB" id="A0A2R6RVN7"/>
<organism evidence="1 2">
    <name type="scientific">Hermanssonia centrifuga</name>
    <dbReference type="NCBI Taxonomy" id="98765"/>
    <lineage>
        <taxon>Eukaryota</taxon>
        <taxon>Fungi</taxon>
        <taxon>Dikarya</taxon>
        <taxon>Basidiomycota</taxon>
        <taxon>Agaricomycotina</taxon>
        <taxon>Agaricomycetes</taxon>
        <taxon>Polyporales</taxon>
        <taxon>Meruliaceae</taxon>
        <taxon>Hermanssonia</taxon>
    </lineage>
</organism>
<name>A0A2R6RVN7_9APHY</name>
<dbReference type="OrthoDB" id="5582002at2759"/>
<proteinExistence type="predicted"/>
<evidence type="ECO:0000313" key="2">
    <source>
        <dbReference type="Proteomes" id="UP000186601"/>
    </source>
</evidence>
<protein>
    <submittedName>
        <fullName evidence="1">Uncharacterized protein</fullName>
    </submittedName>
</protein>